<gene>
    <name evidence="1" type="ORF">GALL_473110</name>
</gene>
<reference evidence="1" key="1">
    <citation type="submission" date="2016-10" db="EMBL/GenBank/DDBJ databases">
        <title>Sequence of Gallionella enrichment culture.</title>
        <authorList>
            <person name="Poehlein A."/>
            <person name="Muehling M."/>
            <person name="Daniel R."/>
        </authorList>
    </citation>
    <scope>NUCLEOTIDE SEQUENCE</scope>
</reference>
<name>A0A1J5PIQ5_9ZZZZ</name>
<comment type="caution">
    <text evidence="1">The sequence shown here is derived from an EMBL/GenBank/DDBJ whole genome shotgun (WGS) entry which is preliminary data.</text>
</comment>
<protein>
    <submittedName>
        <fullName evidence="1">Uncharacterized protein</fullName>
    </submittedName>
</protein>
<sequence length="136" mass="15795">MTKTLRSKGRPVKEQNKRIRKIDARFTEDEYKVILELEKTLGVRKSDLVRNRLLQDARLTIVNARELIGFLDGIGAEMGRCGNNINQLAKYANILKKKGVLSLMVCERFNLLFEQYIQNQRTLETVLRKIIRMTGN</sequence>
<dbReference type="AlphaFoldDB" id="A0A1J5PIQ5"/>
<evidence type="ECO:0000313" key="1">
    <source>
        <dbReference type="EMBL" id="OIQ71074.1"/>
    </source>
</evidence>
<dbReference type="EMBL" id="MLJW01003892">
    <property type="protein sequence ID" value="OIQ71074.1"/>
    <property type="molecule type" value="Genomic_DNA"/>
</dbReference>
<accession>A0A1J5PIQ5</accession>
<proteinExistence type="predicted"/>
<dbReference type="InterPro" id="IPR053842">
    <property type="entry name" value="NikA-like"/>
</dbReference>
<organism evidence="1">
    <name type="scientific">mine drainage metagenome</name>
    <dbReference type="NCBI Taxonomy" id="410659"/>
    <lineage>
        <taxon>unclassified sequences</taxon>
        <taxon>metagenomes</taxon>
        <taxon>ecological metagenomes</taxon>
    </lineage>
</organism>
<dbReference type="Pfam" id="PF21983">
    <property type="entry name" value="NikA-like"/>
    <property type="match status" value="1"/>
</dbReference>